<dbReference type="Pfam" id="PF03237">
    <property type="entry name" value="Terminase_6N"/>
    <property type="match status" value="1"/>
</dbReference>
<gene>
    <name evidence="3" type="ORF">O5398_06005</name>
</gene>
<dbReference type="Proteomes" id="UP001164544">
    <property type="component" value="Plasmid p410-cp30-10"/>
</dbReference>
<proteinExistence type="predicted"/>
<feature type="domain" description="Terminase large subunit gp17-like C-terminal" evidence="2">
    <location>
        <begin position="293"/>
        <end position="433"/>
    </location>
</feature>
<evidence type="ECO:0000259" key="2">
    <source>
        <dbReference type="Pfam" id="PF17289"/>
    </source>
</evidence>
<dbReference type="SUPFAM" id="SSF52540">
    <property type="entry name" value="P-loop containing nucleoside triphosphate hydrolases"/>
    <property type="match status" value="1"/>
</dbReference>
<reference evidence="3" key="1">
    <citation type="submission" date="2022-12" db="EMBL/GenBank/DDBJ databases">
        <title>B. miyamotoi WGS.</title>
        <authorList>
            <person name="Kuleshov K.V."/>
            <person name="Hoornstra D."/>
            <person name="Hovius J.W."/>
            <person name="Platonov A.E."/>
            <person name="Telford S.R. III."/>
        </authorList>
    </citation>
    <scope>NUCLEOTIDE SEQUENCE</scope>
    <source>
        <strain evidence="3">410</strain>
        <plasmid evidence="3">p410-cp30-10</plasmid>
    </source>
</reference>
<name>A0AAQ2WXA8_9SPIR</name>
<dbReference type="AlphaFoldDB" id="A0AAQ2WXA8"/>
<sequence>MDIYKSSLFVKYRKKYKHKYGIDIQDYIKPKSLDVNFKNFEQTHLTPKQLAVINSIEEHKQTKIILCGGIASGKTFLACYLFLKILLTGRHLYKQDTNNFILGNSQKSLELNVLGQFDKIACMLNISFVPKYSNTSYFEVDSLRVNLYGGDKASDFERFRGSNSAIIYVNEATTLHKETLIECLKRLRVGKQSIIFDTNPDHPEHYFKTDYIDNTDIYATYNFTTYDNALIPLDFIKTQEQLYKDQPTYKARVLLGEWVASNEAIFTNVNLISKEKYEFKSPIAYLEPAYSIGCDNSALCVLERVDNKYYAFIFQDKLPASDPRVLNTIMTILENLNVHTLYIEDRDNTTGKGSITKVFINLRAHMNHHYRIAPIKPISNKFTRIATLIGPINSSNLSILDFSSKSAIADIYKYKGDGKGDDDSIDALSALYMLLSLGRSSLKAHFTKIRFI</sequence>
<dbReference type="EMBL" id="CP114643">
    <property type="protein sequence ID" value="WAZ91660.1"/>
    <property type="molecule type" value="Genomic_DNA"/>
</dbReference>
<keyword evidence="1" id="KW-1188">Viral release from host cell</keyword>
<dbReference type="RefSeq" id="WP_070401421.1">
    <property type="nucleotide sequence ID" value="NZ_CP017128.1"/>
</dbReference>
<dbReference type="InterPro" id="IPR027417">
    <property type="entry name" value="P-loop_NTPase"/>
</dbReference>
<dbReference type="Gene3D" id="3.40.50.300">
    <property type="entry name" value="P-loop containing nucleotide triphosphate hydrolases"/>
    <property type="match status" value="1"/>
</dbReference>
<accession>A0AAQ2WXA8</accession>
<dbReference type="InterPro" id="IPR006437">
    <property type="entry name" value="Phage_terminase_lsu"/>
</dbReference>
<geneLocation type="plasmid" evidence="3 4">
    <name>p410-cp30-10</name>
</geneLocation>
<dbReference type="InterPro" id="IPR035421">
    <property type="entry name" value="Terminase_6C"/>
</dbReference>
<keyword evidence="3" id="KW-0614">Plasmid</keyword>
<dbReference type="Pfam" id="PF17289">
    <property type="entry name" value="Terminase_6C"/>
    <property type="match status" value="1"/>
</dbReference>
<protein>
    <submittedName>
        <fullName evidence="3">PBSX family phage terminase large subunit</fullName>
    </submittedName>
</protein>
<evidence type="ECO:0000256" key="1">
    <source>
        <dbReference type="ARBA" id="ARBA00022612"/>
    </source>
</evidence>
<evidence type="ECO:0000313" key="4">
    <source>
        <dbReference type="Proteomes" id="UP001164544"/>
    </source>
</evidence>
<dbReference type="NCBIfam" id="TIGR01547">
    <property type="entry name" value="phage_term_2"/>
    <property type="match status" value="1"/>
</dbReference>
<organism evidence="3 4">
    <name type="scientific">Borrelia miyamotoi</name>
    <dbReference type="NCBI Taxonomy" id="47466"/>
    <lineage>
        <taxon>Bacteria</taxon>
        <taxon>Pseudomonadati</taxon>
        <taxon>Spirochaetota</taxon>
        <taxon>Spirochaetia</taxon>
        <taxon>Spirochaetales</taxon>
        <taxon>Borreliaceae</taxon>
        <taxon>Borrelia</taxon>
    </lineage>
</organism>
<evidence type="ECO:0000313" key="3">
    <source>
        <dbReference type="EMBL" id="WAZ91660.1"/>
    </source>
</evidence>